<comment type="similarity">
    <text evidence="9 10">Belongs to the TrpA family.</text>
</comment>
<dbReference type="NCBIfam" id="TIGR00262">
    <property type="entry name" value="trpA"/>
    <property type="match status" value="1"/>
</dbReference>
<evidence type="ECO:0000256" key="10">
    <source>
        <dbReference type="RuleBase" id="RU003662"/>
    </source>
</evidence>
<name>A0A9C7GD89_9BACI</name>
<keyword evidence="7 9" id="KW-0456">Lyase</keyword>
<evidence type="ECO:0000256" key="4">
    <source>
        <dbReference type="ARBA" id="ARBA00022605"/>
    </source>
</evidence>
<accession>A0A9C7GD89</accession>
<dbReference type="PANTHER" id="PTHR43406:SF1">
    <property type="entry name" value="TRYPTOPHAN SYNTHASE ALPHA CHAIN, CHLOROPLASTIC"/>
    <property type="match status" value="1"/>
</dbReference>
<dbReference type="FunFam" id="3.20.20.70:FF:000037">
    <property type="entry name" value="Tryptophan synthase alpha chain"/>
    <property type="match status" value="1"/>
</dbReference>
<dbReference type="EMBL" id="CAKJTG010000030">
    <property type="protein sequence ID" value="CAG9610193.1"/>
    <property type="molecule type" value="Genomic_DNA"/>
</dbReference>
<dbReference type="InterPro" id="IPR013785">
    <property type="entry name" value="Aldolase_TIM"/>
</dbReference>
<evidence type="ECO:0000256" key="5">
    <source>
        <dbReference type="ARBA" id="ARBA00022822"/>
    </source>
</evidence>
<evidence type="ECO:0000256" key="2">
    <source>
        <dbReference type="ARBA" id="ARBA00004733"/>
    </source>
</evidence>
<dbReference type="InterPro" id="IPR002028">
    <property type="entry name" value="Trp_synthase_suA"/>
</dbReference>
<comment type="subunit">
    <text evidence="3 9">Tetramer of two alpha and two beta chains.</text>
</comment>
<proteinExistence type="inferred from homology"/>
<feature type="active site" description="Proton acceptor" evidence="9">
    <location>
        <position position="49"/>
    </location>
</feature>
<dbReference type="SUPFAM" id="SSF51366">
    <property type="entry name" value="Ribulose-phoshate binding barrel"/>
    <property type="match status" value="1"/>
</dbReference>
<comment type="caution">
    <text evidence="11">The sequence shown here is derived from an EMBL/GenBank/DDBJ whole genome shotgun (WGS) entry which is preliminary data.</text>
</comment>
<comment type="catalytic activity">
    <reaction evidence="8 9">
        <text>(1S,2R)-1-C-(indol-3-yl)glycerol 3-phosphate + L-serine = D-glyceraldehyde 3-phosphate + L-tryptophan + H2O</text>
        <dbReference type="Rhea" id="RHEA:10532"/>
        <dbReference type="ChEBI" id="CHEBI:15377"/>
        <dbReference type="ChEBI" id="CHEBI:33384"/>
        <dbReference type="ChEBI" id="CHEBI:57912"/>
        <dbReference type="ChEBI" id="CHEBI:58866"/>
        <dbReference type="ChEBI" id="CHEBI:59776"/>
        <dbReference type="EC" id="4.2.1.20"/>
    </reaction>
</comment>
<keyword evidence="6 9" id="KW-0057">Aromatic amino acid biosynthesis</keyword>
<dbReference type="GO" id="GO:0004834">
    <property type="term" value="F:tryptophan synthase activity"/>
    <property type="evidence" value="ECO:0007669"/>
    <property type="project" value="UniProtKB-UniRule"/>
</dbReference>
<gene>
    <name evidence="9 11" type="primary">trpA</name>
    <name evidence="11" type="ORF">NEOCIP111885_03939</name>
</gene>
<dbReference type="Proteomes" id="UP000789845">
    <property type="component" value="Unassembled WGS sequence"/>
</dbReference>
<evidence type="ECO:0000256" key="1">
    <source>
        <dbReference type="ARBA" id="ARBA00003365"/>
    </source>
</evidence>
<dbReference type="AlphaFoldDB" id="A0A9C7GD89"/>
<comment type="function">
    <text evidence="1 9">The alpha subunit is responsible for the aldol cleavage of indoleglycerol phosphate to indole and glyceraldehyde 3-phosphate.</text>
</comment>
<organism evidence="11 12">
    <name type="scientific">Pseudoneobacillus rhizosphaerae</name>
    <dbReference type="NCBI Taxonomy" id="2880968"/>
    <lineage>
        <taxon>Bacteria</taxon>
        <taxon>Bacillati</taxon>
        <taxon>Bacillota</taxon>
        <taxon>Bacilli</taxon>
        <taxon>Bacillales</taxon>
        <taxon>Bacillaceae</taxon>
        <taxon>Pseudoneobacillus</taxon>
    </lineage>
</organism>
<dbReference type="Gene3D" id="3.20.20.70">
    <property type="entry name" value="Aldolase class I"/>
    <property type="match status" value="1"/>
</dbReference>
<dbReference type="InterPro" id="IPR011060">
    <property type="entry name" value="RibuloseP-bd_barrel"/>
</dbReference>
<dbReference type="CDD" id="cd04724">
    <property type="entry name" value="Tryptophan_synthase_alpha"/>
    <property type="match status" value="1"/>
</dbReference>
<keyword evidence="12" id="KW-1185">Reference proteome</keyword>
<evidence type="ECO:0000313" key="11">
    <source>
        <dbReference type="EMBL" id="CAG9610193.1"/>
    </source>
</evidence>
<dbReference type="HAMAP" id="MF_00131">
    <property type="entry name" value="Trp_synth_alpha"/>
    <property type="match status" value="1"/>
</dbReference>
<dbReference type="EC" id="4.2.1.20" evidence="9"/>
<dbReference type="RefSeq" id="WP_230498430.1">
    <property type="nucleotide sequence ID" value="NZ_CAKJTG010000030.1"/>
</dbReference>
<reference evidence="11" key="1">
    <citation type="submission" date="2021-10" db="EMBL/GenBank/DDBJ databases">
        <authorList>
            <person name="Criscuolo A."/>
        </authorList>
    </citation>
    <scope>NUCLEOTIDE SEQUENCE</scope>
    <source>
        <strain evidence="11">CIP111885</strain>
    </source>
</reference>
<evidence type="ECO:0000256" key="8">
    <source>
        <dbReference type="ARBA" id="ARBA00049047"/>
    </source>
</evidence>
<dbReference type="Pfam" id="PF00290">
    <property type="entry name" value="Trp_syntA"/>
    <property type="match status" value="1"/>
</dbReference>
<sequence>MNRIQKQFSERLNRGEKLFVPYIMAGDGGLGVLEERLTFLEQNGAAAIEIGIPFSDPVADGPTIQKAGIRSLKEGTTLKSTLIKIGEIRSSINVPLVIMTYMNPILAYGIDQFVVNMEKVGVDGCIIPDLPIEEEDILATKLEEAGIELIRLVTLVTPKERVEKIAKKGQGFLYTVTIKGITGIRNEFDKSLVNFLEMVKEVSNIPVVAGFGVSTAEQVKELSLNCDGVVVGSRIVDLFYENKLDEIAELMKAILIEEKVFRG</sequence>
<evidence type="ECO:0000256" key="7">
    <source>
        <dbReference type="ARBA" id="ARBA00023239"/>
    </source>
</evidence>
<evidence type="ECO:0000256" key="6">
    <source>
        <dbReference type="ARBA" id="ARBA00023141"/>
    </source>
</evidence>
<protein>
    <recommendedName>
        <fullName evidence="9">Tryptophan synthase alpha chain</fullName>
        <ecNumber evidence="9">4.2.1.20</ecNumber>
    </recommendedName>
</protein>
<dbReference type="PANTHER" id="PTHR43406">
    <property type="entry name" value="TRYPTOPHAN SYNTHASE, ALPHA CHAIN"/>
    <property type="match status" value="1"/>
</dbReference>
<evidence type="ECO:0000313" key="12">
    <source>
        <dbReference type="Proteomes" id="UP000789845"/>
    </source>
</evidence>
<keyword evidence="4 9" id="KW-0028">Amino-acid biosynthesis</keyword>
<evidence type="ECO:0000256" key="9">
    <source>
        <dbReference type="HAMAP-Rule" id="MF_00131"/>
    </source>
</evidence>
<evidence type="ECO:0000256" key="3">
    <source>
        <dbReference type="ARBA" id="ARBA00011270"/>
    </source>
</evidence>
<dbReference type="GO" id="GO:0005829">
    <property type="term" value="C:cytosol"/>
    <property type="evidence" value="ECO:0007669"/>
    <property type="project" value="TreeGrafter"/>
</dbReference>
<comment type="pathway">
    <text evidence="2 9">Amino-acid biosynthesis; L-tryptophan biosynthesis; L-tryptophan from chorismate: step 5/5.</text>
</comment>
<dbReference type="InterPro" id="IPR018204">
    <property type="entry name" value="Trp_synthase_alpha_AS"/>
</dbReference>
<keyword evidence="5 9" id="KW-0822">Tryptophan biosynthesis</keyword>
<dbReference type="PROSITE" id="PS00167">
    <property type="entry name" value="TRP_SYNTHASE_ALPHA"/>
    <property type="match status" value="1"/>
</dbReference>
<feature type="active site" description="Proton acceptor" evidence="9">
    <location>
        <position position="60"/>
    </location>
</feature>